<gene>
    <name evidence="4" type="ORF">MTP08_11865</name>
</gene>
<evidence type="ECO:0000256" key="2">
    <source>
        <dbReference type="ARBA" id="ARBA00022737"/>
    </source>
</evidence>
<evidence type="ECO:0000259" key="3">
    <source>
        <dbReference type="PROSITE" id="PS50206"/>
    </source>
</evidence>
<feature type="domain" description="Rhodanese" evidence="3">
    <location>
        <begin position="168"/>
        <end position="275"/>
    </location>
</feature>
<dbReference type="SUPFAM" id="SSF52821">
    <property type="entry name" value="Rhodanese/Cell cycle control phosphatase"/>
    <property type="match status" value="2"/>
</dbReference>
<feature type="domain" description="Rhodanese" evidence="3">
    <location>
        <begin position="47"/>
        <end position="136"/>
    </location>
</feature>
<dbReference type="PANTHER" id="PTHR11364:SF27">
    <property type="entry name" value="SULFURTRANSFERASE"/>
    <property type="match status" value="1"/>
</dbReference>
<dbReference type="SMART" id="SM00450">
    <property type="entry name" value="RHOD"/>
    <property type="match status" value="2"/>
</dbReference>
<sequence>MGNNKISTTVSANWLNKNSKNQNLIILDASIKPKTVSVNNNNINEIIPNSKKFDLKKIFSDLSSPYDHTLPNISNMLENVRKLGIKNNSEIVIYDNQGIYSSPRVFFMLKSLGHNNISILDGGLIDWKNEGYPVENSYLTDEAVGDFSINNTEETYRFFCDSQYVLNHLSDSIIIDVRSHGRFYGIEKEPRDNLKSGHIPNSINIPFEVFLENGKLKSDEKLKAIFSEMDISKELIFSCGSGVTSCIGALGAIKVGIERIKVYDGSWMEWGNISNTFPIEL</sequence>
<keyword evidence="2" id="KW-0677">Repeat</keyword>
<evidence type="ECO:0000256" key="1">
    <source>
        <dbReference type="ARBA" id="ARBA00022679"/>
    </source>
</evidence>
<keyword evidence="1" id="KW-0808">Transferase</keyword>
<name>A0ABY4BF22_9FLAO</name>
<dbReference type="Proteomes" id="UP000831068">
    <property type="component" value="Chromosome"/>
</dbReference>
<dbReference type="CDD" id="cd01449">
    <property type="entry name" value="TST_Repeat_2"/>
    <property type="match status" value="1"/>
</dbReference>
<organism evidence="4 5">
    <name type="scientific">Chryseobacterium oryzae</name>
    <dbReference type="NCBI Taxonomy" id="2929799"/>
    <lineage>
        <taxon>Bacteria</taxon>
        <taxon>Pseudomonadati</taxon>
        <taxon>Bacteroidota</taxon>
        <taxon>Flavobacteriia</taxon>
        <taxon>Flavobacteriales</taxon>
        <taxon>Weeksellaceae</taxon>
        <taxon>Chryseobacterium group</taxon>
        <taxon>Chryseobacterium</taxon>
    </lineage>
</organism>
<dbReference type="PANTHER" id="PTHR11364">
    <property type="entry name" value="THIOSULFATE SULFERTANSFERASE"/>
    <property type="match status" value="1"/>
</dbReference>
<dbReference type="Pfam" id="PF00581">
    <property type="entry name" value="Rhodanese"/>
    <property type="match status" value="2"/>
</dbReference>
<proteinExistence type="predicted"/>
<accession>A0ABY4BF22</accession>
<dbReference type="InterPro" id="IPR036873">
    <property type="entry name" value="Rhodanese-like_dom_sf"/>
</dbReference>
<dbReference type="Gene3D" id="3.40.250.10">
    <property type="entry name" value="Rhodanese-like domain"/>
    <property type="match status" value="2"/>
</dbReference>
<dbReference type="EMBL" id="CP094529">
    <property type="protein sequence ID" value="UOE37744.1"/>
    <property type="molecule type" value="Genomic_DNA"/>
</dbReference>
<keyword evidence="5" id="KW-1185">Reference proteome</keyword>
<dbReference type="PROSITE" id="PS50206">
    <property type="entry name" value="RHODANESE_3"/>
    <property type="match status" value="2"/>
</dbReference>
<dbReference type="InterPro" id="IPR001763">
    <property type="entry name" value="Rhodanese-like_dom"/>
</dbReference>
<evidence type="ECO:0000313" key="4">
    <source>
        <dbReference type="EMBL" id="UOE37744.1"/>
    </source>
</evidence>
<dbReference type="RefSeq" id="WP_243576132.1">
    <property type="nucleotide sequence ID" value="NZ_CP094529.1"/>
</dbReference>
<protein>
    <submittedName>
        <fullName evidence="4">Sulfurtransferase</fullName>
    </submittedName>
</protein>
<evidence type="ECO:0000313" key="5">
    <source>
        <dbReference type="Proteomes" id="UP000831068"/>
    </source>
</evidence>
<reference evidence="4 5" key="1">
    <citation type="submission" date="2022-03" db="EMBL/GenBank/DDBJ databases">
        <title>Chryseobacterium sp. isolated from the Andong Sikhe.</title>
        <authorList>
            <person name="Won M."/>
            <person name="Kim S.-J."/>
            <person name="Kwon S.-W."/>
        </authorList>
    </citation>
    <scope>NUCLEOTIDE SEQUENCE [LARGE SCALE GENOMIC DNA]</scope>
    <source>
        <strain evidence="4 5">ADR-1</strain>
    </source>
</reference>
<dbReference type="InterPro" id="IPR045078">
    <property type="entry name" value="TST/MPST-like"/>
</dbReference>
<dbReference type="CDD" id="cd01448">
    <property type="entry name" value="TST_Repeat_1"/>
    <property type="match status" value="1"/>
</dbReference>